<dbReference type="Proteomes" id="UP000298460">
    <property type="component" value="Unassembled WGS sequence"/>
</dbReference>
<accession>A0A4Z0R4G3</accession>
<evidence type="ECO:0000259" key="1">
    <source>
        <dbReference type="Pfam" id="PF07796"/>
    </source>
</evidence>
<comment type="caution">
    <text evidence="2">The sequence shown here is derived from an EMBL/GenBank/DDBJ whole genome shotgun (WGS) entry which is preliminary data.</text>
</comment>
<feature type="domain" description="DUF1638" evidence="1">
    <location>
        <begin position="39"/>
        <end position="207"/>
    </location>
</feature>
<dbReference type="EMBL" id="SPQQ01000003">
    <property type="protein sequence ID" value="TGE38001.1"/>
    <property type="molecule type" value="Genomic_DNA"/>
</dbReference>
<gene>
    <name evidence="2" type="ORF">E4K67_08380</name>
</gene>
<name>A0A4Z0R4G3_9FIRM</name>
<protein>
    <submittedName>
        <fullName evidence="2">DUF1638 domain-containing protein</fullName>
    </submittedName>
</protein>
<sequence>MPTKEENSVDNAIKLIIACEAFKGELEVFKETISVNILWIEQALHNVPDKLHLKVLEKIQEAEQSLNPGDIVLLFLGNCGGSLKGVSSRTLTLIYPNVDDCIPVILGSMERFKAIQAERLGTFYLNKNWIDAGEDPLSSSRKYIEKYGEKKGWKVSKLMYKNYTHFMLIDNGCYSLAKYRIHVHEACERFEKIYSEEKGDLKFIEAILNRQCEMVTILPNTQNDESKQIYQSKKAFFPET</sequence>
<proteinExistence type="predicted"/>
<reference evidence="2 3" key="1">
    <citation type="submission" date="2019-03" db="EMBL/GenBank/DDBJ databases">
        <title>Draft Genome Sequence of Desulfosporosinus fructosivorans Strain 63.6F, Isolated from Marine Sediment in the Baltic Sea.</title>
        <authorList>
            <person name="Hausmann B."/>
            <person name="Vandieken V."/>
            <person name="Pjevac P."/>
            <person name="Schreck K."/>
            <person name="Herbold C.W."/>
            <person name="Loy A."/>
        </authorList>
    </citation>
    <scope>NUCLEOTIDE SEQUENCE [LARGE SCALE GENOMIC DNA]</scope>
    <source>
        <strain evidence="2 3">63.6F</strain>
    </source>
</reference>
<dbReference type="InterPro" id="IPR012437">
    <property type="entry name" value="DUF1638"/>
</dbReference>
<evidence type="ECO:0000313" key="3">
    <source>
        <dbReference type="Proteomes" id="UP000298460"/>
    </source>
</evidence>
<dbReference type="Pfam" id="PF07796">
    <property type="entry name" value="DUF1638"/>
    <property type="match status" value="1"/>
</dbReference>
<dbReference type="AlphaFoldDB" id="A0A4Z0R4G3"/>
<evidence type="ECO:0000313" key="2">
    <source>
        <dbReference type="EMBL" id="TGE38001.1"/>
    </source>
</evidence>
<keyword evidence="3" id="KW-1185">Reference proteome</keyword>
<organism evidence="2 3">
    <name type="scientific">Desulfosporosinus fructosivorans</name>
    <dbReference type="NCBI Taxonomy" id="2018669"/>
    <lineage>
        <taxon>Bacteria</taxon>
        <taxon>Bacillati</taxon>
        <taxon>Bacillota</taxon>
        <taxon>Clostridia</taxon>
        <taxon>Eubacteriales</taxon>
        <taxon>Desulfitobacteriaceae</taxon>
        <taxon>Desulfosporosinus</taxon>
    </lineage>
</organism>